<name>A0ABP0QFQ5_9DINO</name>
<feature type="domain" description="PDZ" evidence="2">
    <location>
        <begin position="19"/>
        <end position="89"/>
    </location>
</feature>
<dbReference type="Gene3D" id="2.30.42.10">
    <property type="match status" value="1"/>
</dbReference>
<dbReference type="InterPro" id="IPR001478">
    <property type="entry name" value="PDZ"/>
</dbReference>
<dbReference type="EMBL" id="CAXAMN010024472">
    <property type="protein sequence ID" value="CAK9087077.1"/>
    <property type="molecule type" value="Genomic_DNA"/>
</dbReference>
<evidence type="ECO:0000256" key="1">
    <source>
        <dbReference type="SAM" id="MobiDB-lite"/>
    </source>
</evidence>
<proteinExistence type="predicted"/>
<gene>
    <name evidence="3" type="ORF">CCMP2556_LOCUS42137</name>
</gene>
<dbReference type="SUPFAM" id="SSF50156">
    <property type="entry name" value="PDZ domain-like"/>
    <property type="match status" value="1"/>
</dbReference>
<dbReference type="Proteomes" id="UP001642484">
    <property type="component" value="Unassembled WGS sequence"/>
</dbReference>
<evidence type="ECO:0000259" key="2">
    <source>
        <dbReference type="PROSITE" id="PS50106"/>
    </source>
</evidence>
<evidence type="ECO:0000313" key="4">
    <source>
        <dbReference type="Proteomes" id="UP001642484"/>
    </source>
</evidence>
<organism evidence="3 4">
    <name type="scientific">Durusdinium trenchii</name>
    <dbReference type="NCBI Taxonomy" id="1381693"/>
    <lineage>
        <taxon>Eukaryota</taxon>
        <taxon>Sar</taxon>
        <taxon>Alveolata</taxon>
        <taxon>Dinophyceae</taxon>
        <taxon>Suessiales</taxon>
        <taxon>Symbiodiniaceae</taxon>
        <taxon>Durusdinium</taxon>
    </lineage>
</organism>
<reference evidence="3 4" key="1">
    <citation type="submission" date="2024-02" db="EMBL/GenBank/DDBJ databases">
        <authorList>
            <person name="Chen Y."/>
            <person name="Shah S."/>
            <person name="Dougan E. K."/>
            <person name="Thang M."/>
            <person name="Chan C."/>
        </authorList>
    </citation>
    <scope>NUCLEOTIDE SEQUENCE [LARGE SCALE GENOMIC DNA]</scope>
</reference>
<sequence>MAVTSWWATSTSAPRRHGTITVREVTCGVDVGKVGFGVASLPPQPVVLKKVTANSWASQQDLSTGDVLLELNGVQMSELSTQQFLNLMQTRPLCFKFIINPLKSSRVRMREDEGTSVASSRSPSASSSVQDEKEDEDLQATSRHSLSDWYAQEDGPSPRKASALTTWFLDGAELPDTGSRLTARHRLSGSAESGAPESELGALLHAALEKEDLESLLQVIVKAQAEGIMADLVEVARCKASSLQILGETIEPESNCTVGYGRCLLSPRTRAS</sequence>
<dbReference type="SMART" id="SM00228">
    <property type="entry name" value="PDZ"/>
    <property type="match status" value="1"/>
</dbReference>
<feature type="region of interest" description="Disordered" evidence="1">
    <location>
        <begin position="110"/>
        <end position="161"/>
    </location>
</feature>
<dbReference type="InterPro" id="IPR036034">
    <property type="entry name" value="PDZ_sf"/>
</dbReference>
<protein>
    <recommendedName>
        <fullName evidence="2">PDZ domain-containing protein</fullName>
    </recommendedName>
</protein>
<comment type="caution">
    <text evidence="3">The sequence shown here is derived from an EMBL/GenBank/DDBJ whole genome shotgun (WGS) entry which is preliminary data.</text>
</comment>
<keyword evidence="4" id="KW-1185">Reference proteome</keyword>
<dbReference type="PROSITE" id="PS50106">
    <property type="entry name" value="PDZ"/>
    <property type="match status" value="1"/>
</dbReference>
<evidence type="ECO:0000313" key="3">
    <source>
        <dbReference type="EMBL" id="CAK9087077.1"/>
    </source>
</evidence>
<feature type="compositionally biased region" description="Low complexity" evidence="1">
    <location>
        <begin position="116"/>
        <end position="129"/>
    </location>
</feature>
<dbReference type="Pfam" id="PF00595">
    <property type="entry name" value="PDZ"/>
    <property type="match status" value="1"/>
</dbReference>
<accession>A0ABP0QFQ5</accession>